<dbReference type="GO" id="GO:0019239">
    <property type="term" value="F:deaminase activity"/>
    <property type="evidence" value="ECO:0007669"/>
    <property type="project" value="TreeGrafter"/>
</dbReference>
<proteinExistence type="inferred from homology"/>
<accession>A0AA36D4P4</accession>
<evidence type="ECO:0000256" key="1">
    <source>
        <dbReference type="ARBA" id="ARBA00010552"/>
    </source>
</evidence>
<dbReference type="AlphaFoldDB" id="A0AA36D4P4"/>
<dbReference type="InterPro" id="IPR006175">
    <property type="entry name" value="YjgF/YER057c/UK114"/>
</dbReference>
<dbReference type="InterPro" id="IPR035959">
    <property type="entry name" value="RutC-like_sf"/>
</dbReference>
<dbReference type="CDD" id="cd00448">
    <property type="entry name" value="YjgF_YER057c_UK114_family"/>
    <property type="match status" value="1"/>
</dbReference>
<dbReference type="GO" id="GO:0005829">
    <property type="term" value="C:cytosol"/>
    <property type="evidence" value="ECO:0007669"/>
    <property type="project" value="TreeGrafter"/>
</dbReference>
<gene>
    <name evidence="2" type="ORF">MSPICULIGERA_LOCUS18848</name>
</gene>
<protein>
    <submittedName>
        <fullName evidence="2">Uncharacterized protein</fullName>
    </submittedName>
</protein>
<dbReference type="Proteomes" id="UP001177023">
    <property type="component" value="Unassembled WGS sequence"/>
</dbReference>
<dbReference type="FunFam" id="3.30.1330.40:FF:000001">
    <property type="entry name" value="L-PSP family endoribonuclease"/>
    <property type="match status" value="1"/>
</dbReference>
<dbReference type="PANTHER" id="PTHR11803">
    <property type="entry name" value="2-IMINOBUTANOATE/2-IMINOPROPANOATE DEAMINASE RIDA"/>
    <property type="match status" value="1"/>
</dbReference>
<dbReference type="PANTHER" id="PTHR11803:SF39">
    <property type="entry name" value="2-IMINOBUTANOATE_2-IMINOPROPANOATE DEAMINASE"/>
    <property type="match status" value="1"/>
</dbReference>
<dbReference type="InterPro" id="IPR019897">
    <property type="entry name" value="RidA_CS"/>
</dbReference>
<dbReference type="Gene3D" id="3.30.1330.40">
    <property type="entry name" value="RutC-like"/>
    <property type="match status" value="1"/>
</dbReference>
<organism evidence="2 3">
    <name type="scientific">Mesorhabditis spiculigera</name>
    <dbReference type="NCBI Taxonomy" id="96644"/>
    <lineage>
        <taxon>Eukaryota</taxon>
        <taxon>Metazoa</taxon>
        <taxon>Ecdysozoa</taxon>
        <taxon>Nematoda</taxon>
        <taxon>Chromadorea</taxon>
        <taxon>Rhabditida</taxon>
        <taxon>Rhabditina</taxon>
        <taxon>Rhabditomorpha</taxon>
        <taxon>Rhabditoidea</taxon>
        <taxon>Rhabditidae</taxon>
        <taxon>Mesorhabditinae</taxon>
        <taxon>Mesorhabditis</taxon>
    </lineage>
</organism>
<evidence type="ECO:0000313" key="3">
    <source>
        <dbReference type="Proteomes" id="UP001177023"/>
    </source>
</evidence>
<sequence length="129" mass="13994">MKRIIHSSKVPAISAPLSQATATENLIFVSGQLGRDETGKLPDCIEKQTEWCLKHMESILSEAGATMADVLKTTVLLSNITDTPAMNRAYAKFFQRDPPARAAYQVAKLPMGALVEIEAVAVLPKKGKL</sequence>
<dbReference type="Pfam" id="PF01042">
    <property type="entry name" value="Ribonuc_L-PSP"/>
    <property type="match status" value="1"/>
</dbReference>
<evidence type="ECO:0000313" key="2">
    <source>
        <dbReference type="EMBL" id="CAJ0580656.1"/>
    </source>
</evidence>
<feature type="non-terminal residue" evidence="2">
    <location>
        <position position="129"/>
    </location>
</feature>
<dbReference type="SUPFAM" id="SSF55298">
    <property type="entry name" value="YjgF-like"/>
    <property type="match status" value="1"/>
</dbReference>
<comment type="caution">
    <text evidence="2">The sequence shown here is derived from an EMBL/GenBank/DDBJ whole genome shotgun (WGS) entry which is preliminary data.</text>
</comment>
<dbReference type="EMBL" id="CATQJA010002662">
    <property type="protein sequence ID" value="CAJ0580656.1"/>
    <property type="molecule type" value="Genomic_DNA"/>
</dbReference>
<dbReference type="PROSITE" id="PS01094">
    <property type="entry name" value="UPF0076"/>
    <property type="match status" value="1"/>
</dbReference>
<comment type="similarity">
    <text evidence="1">Belongs to the RutC family.</text>
</comment>
<keyword evidence="3" id="KW-1185">Reference proteome</keyword>
<dbReference type="NCBIfam" id="TIGR00004">
    <property type="entry name" value="Rid family detoxifying hydrolase"/>
    <property type="match status" value="1"/>
</dbReference>
<reference evidence="2" key="1">
    <citation type="submission" date="2023-06" db="EMBL/GenBank/DDBJ databases">
        <authorList>
            <person name="Delattre M."/>
        </authorList>
    </citation>
    <scope>NUCLEOTIDE SEQUENCE</scope>
    <source>
        <strain evidence="2">AF72</strain>
    </source>
</reference>
<name>A0AA36D4P4_9BILA</name>
<dbReference type="InterPro" id="IPR006056">
    <property type="entry name" value="RidA"/>
</dbReference>